<feature type="compositionally biased region" description="Low complexity" evidence="1">
    <location>
        <begin position="17"/>
        <end position="30"/>
    </location>
</feature>
<keyword evidence="3" id="KW-1185">Reference proteome</keyword>
<dbReference type="Proteomes" id="UP001266305">
    <property type="component" value="Unassembled WGS sequence"/>
</dbReference>
<feature type="region of interest" description="Disordered" evidence="1">
    <location>
        <begin position="1"/>
        <end position="33"/>
    </location>
</feature>
<evidence type="ECO:0000313" key="2">
    <source>
        <dbReference type="EMBL" id="KAK2091991.1"/>
    </source>
</evidence>
<sequence length="187" mass="20073">MCAVSPLLGAEAEREQSVSSSTVSRSPVPSLHSLGARRDQHSICAACSSWTTKRIVSQEARAWPQAGPSLHTCCSQQPLSTEVILHRGAGVRQSSAASTRVPHPLFPELPRCPSHRQPLIPPIIQNVIVVWPIGHLHGLVSPHWGRPVSLGPAPSSQPGSLGSQLMSEERHDTRWKCVACAKVCGSQ</sequence>
<evidence type="ECO:0000313" key="3">
    <source>
        <dbReference type="Proteomes" id="UP001266305"/>
    </source>
</evidence>
<organism evidence="2 3">
    <name type="scientific">Saguinus oedipus</name>
    <name type="common">Cotton-top tamarin</name>
    <name type="synonym">Oedipomidas oedipus</name>
    <dbReference type="NCBI Taxonomy" id="9490"/>
    <lineage>
        <taxon>Eukaryota</taxon>
        <taxon>Metazoa</taxon>
        <taxon>Chordata</taxon>
        <taxon>Craniata</taxon>
        <taxon>Vertebrata</taxon>
        <taxon>Euteleostomi</taxon>
        <taxon>Mammalia</taxon>
        <taxon>Eutheria</taxon>
        <taxon>Euarchontoglires</taxon>
        <taxon>Primates</taxon>
        <taxon>Haplorrhini</taxon>
        <taxon>Platyrrhini</taxon>
        <taxon>Cebidae</taxon>
        <taxon>Callitrichinae</taxon>
        <taxon>Saguinus</taxon>
    </lineage>
</organism>
<reference evidence="2 3" key="1">
    <citation type="submission" date="2023-05" db="EMBL/GenBank/DDBJ databases">
        <title>B98-5 Cell Line De Novo Hybrid Assembly: An Optical Mapping Approach.</title>
        <authorList>
            <person name="Kananen K."/>
            <person name="Auerbach J.A."/>
            <person name="Kautto E."/>
            <person name="Blachly J.S."/>
        </authorList>
    </citation>
    <scope>NUCLEOTIDE SEQUENCE [LARGE SCALE GENOMIC DNA]</scope>
    <source>
        <strain evidence="2">B95-8</strain>
        <tissue evidence="2">Cell line</tissue>
    </source>
</reference>
<protein>
    <submittedName>
        <fullName evidence="2">Uncharacterized protein</fullName>
    </submittedName>
</protein>
<gene>
    <name evidence="2" type="ORF">P7K49_028519</name>
</gene>
<comment type="caution">
    <text evidence="2">The sequence shown here is derived from an EMBL/GenBank/DDBJ whole genome shotgun (WGS) entry which is preliminary data.</text>
</comment>
<proteinExistence type="predicted"/>
<dbReference type="EMBL" id="JASSZA010000015">
    <property type="protein sequence ID" value="KAK2091991.1"/>
    <property type="molecule type" value="Genomic_DNA"/>
</dbReference>
<evidence type="ECO:0000256" key="1">
    <source>
        <dbReference type="SAM" id="MobiDB-lite"/>
    </source>
</evidence>
<accession>A0ABQ9U4P2</accession>
<name>A0ABQ9U4P2_SAGOE</name>